<dbReference type="SUPFAM" id="SSF52172">
    <property type="entry name" value="CheY-like"/>
    <property type="match status" value="1"/>
</dbReference>
<dbReference type="InterPro" id="IPR013656">
    <property type="entry name" value="PAS_4"/>
</dbReference>
<evidence type="ECO:0000256" key="1">
    <source>
        <dbReference type="ARBA" id="ARBA00018672"/>
    </source>
</evidence>
<evidence type="ECO:0000313" key="8">
    <source>
        <dbReference type="Proteomes" id="UP000238916"/>
    </source>
</evidence>
<dbReference type="InterPro" id="IPR001789">
    <property type="entry name" value="Sig_transdc_resp-reg_receiver"/>
</dbReference>
<dbReference type="GO" id="GO:0000160">
    <property type="term" value="P:phosphorelay signal transduction system"/>
    <property type="evidence" value="ECO:0007669"/>
    <property type="project" value="InterPro"/>
</dbReference>
<feature type="domain" description="PAS" evidence="5">
    <location>
        <begin position="114"/>
        <end position="164"/>
    </location>
</feature>
<gene>
    <name evidence="7" type="ORF">SBF1_1190001</name>
</gene>
<dbReference type="Gene3D" id="3.40.50.2300">
    <property type="match status" value="1"/>
</dbReference>
<dbReference type="PANTHER" id="PTHR44757:SF2">
    <property type="entry name" value="BIOFILM ARCHITECTURE MAINTENANCE PROTEIN MBAA"/>
    <property type="match status" value="1"/>
</dbReference>
<comment type="function">
    <text evidence="2">May play the central regulatory role in sporulation. It may be an element of the effector pathway responsible for the activation of sporulation genes in response to nutritional stress. Spo0A may act in concert with spo0H (a sigma factor) to control the expression of some genes that are critical to the sporulation process.</text>
</comment>
<proteinExistence type="predicted"/>
<feature type="modified residue" description="4-aspartylphosphate" evidence="3">
    <location>
        <position position="35"/>
    </location>
</feature>
<dbReference type="PANTHER" id="PTHR44757">
    <property type="entry name" value="DIGUANYLATE CYCLASE DGCP"/>
    <property type="match status" value="1"/>
</dbReference>
<dbReference type="InterPro" id="IPR000160">
    <property type="entry name" value="GGDEF_dom"/>
</dbReference>
<evidence type="ECO:0000259" key="5">
    <source>
        <dbReference type="PROSITE" id="PS50112"/>
    </source>
</evidence>
<feature type="domain" description="PAC" evidence="6">
    <location>
        <begin position="187"/>
        <end position="239"/>
    </location>
</feature>
<dbReference type="EMBL" id="OMOF01000023">
    <property type="protein sequence ID" value="SPF33032.1"/>
    <property type="molecule type" value="Genomic_DNA"/>
</dbReference>
<dbReference type="AlphaFoldDB" id="A0A2U3K024"/>
<dbReference type="NCBIfam" id="TIGR00229">
    <property type="entry name" value="sensory_box"/>
    <property type="match status" value="1"/>
</dbReference>
<dbReference type="Gene3D" id="3.30.450.20">
    <property type="entry name" value="PAS domain"/>
    <property type="match status" value="1"/>
</dbReference>
<dbReference type="SMART" id="SM00091">
    <property type="entry name" value="PAS"/>
    <property type="match status" value="1"/>
</dbReference>
<evidence type="ECO:0000313" key="7">
    <source>
        <dbReference type="EMBL" id="SPF33032.1"/>
    </source>
</evidence>
<accession>A0A2U3K024</accession>
<dbReference type="InterPro" id="IPR000700">
    <property type="entry name" value="PAS-assoc_C"/>
</dbReference>
<feature type="domain" description="Response regulatory" evidence="4">
    <location>
        <begin position="1"/>
        <end position="101"/>
    </location>
</feature>
<evidence type="ECO:0000256" key="2">
    <source>
        <dbReference type="ARBA" id="ARBA00024867"/>
    </source>
</evidence>
<dbReference type="Pfam" id="PF00072">
    <property type="entry name" value="Response_reg"/>
    <property type="match status" value="1"/>
</dbReference>
<dbReference type="Pfam" id="PF00990">
    <property type="entry name" value="GGDEF"/>
    <property type="match status" value="1"/>
</dbReference>
<dbReference type="CDD" id="cd00130">
    <property type="entry name" value="PAS"/>
    <property type="match status" value="1"/>
</dbReference>
<dbReference type="PROSITE" id="PS50113">
    <property type="entry name" value="PAC"/>
    <property type="match status" value="1"/>
</dbReference>
<dbReference type="SUPFAM" id="SSF55785">
    <property type="entry name" value="PYP-like sensor domain (PAS domain)"/>
    <property type="match status" value="1"/>
</dbReference>
<dbReference type="InterPro" id="IPR011006">
    <property type="entry name" value="CheY-like_superfamily"/>
</dbReference>
<dbReference type="InterPro" id="IPR000014">
    <property type="entry name" value="PAS"/>
</dbReference>
<keyword evidence="3" id="KW-0597">Phosphoprotein</keyword>
<dbReference type="SMART" id="SM00448">
    <property type="entry name" value="REC"/>
    <property type="match status" value="1"/>
</dbReference>
<reference evidence="8" key="1">
    <citation type="submission" date="2018-02" db="EMBL/GenBank/DDBJ databases">
        <authorList>
            <person name="Hausmann B."/>
        </authorList>
    </citation>
    <scope>NUCLEOTIDE SEQUENCE [LARGE SCALE GENOMIC DNA]</scope>
    <source>
        <strain evidence="8">Peat soil MAG SbF1</strain>
    </source>
</reference>
<dbReference type="InterPro" id="IPR052155">
    <property type="entry name" value="Biofilm_reg_signaling"/>
</dbReference>
<organism evidence="7 8">
    <name type="scientific">Candidatus Desulfosporosinus infrequens</name>
    <dbReference type="NCBI Taxonomy" id="2043169"/>
    <lineage>
        <taxon>Bacteria</taxon>
        <taxon>Bacillati</taxon>
        <taxon>Bacillota</taxon>
        <taxon>Clostridia</taxon>
        <taxon>Eubacteriales</taxon>
        <taxon>Desulfitobacteriaceae</taxon>
        <taxon>Desulfosporosinus</taxon>
    </lineage>
</organism>
<dbReference type="CDD" id="cd00156">
    <property type="entry name" value="REC"/>
    <property type="match status" value="1"/>
</dbReference>
<dbReference type="InterPro" id="IPR043128">
    <property type="entry name" value="Rev_trsase/Diguanyl_cyclase"/>
</dbReference>
<protein>
    <recommendedName>
        <fullName evidence="1">Stage 0 sporulation protein A homolog</fullName>
    </recommendedName>
</protein>
<dbReference type="Proteomes" id="UP000238916">
    <property type="component" value="Unassembled WGS sequence"/>
</dbReference>
<dbReference type="PROSITE" id="PS50112">
    <property type="entry name" value="PAS"/>
    <property type="match status" value="1"/>
</dbReference>
<sequence length="298" mass="34209">MLLNINCEYIIVDFTNPEDALEQLPQNAVDCIILDYNLPVMNGLEFIAQFRCKQKVDTPIIVLTGQGSEKIAAKSIKHGVSDYIVKSEINGGLLHKAIIKGIQKKEMESKEKSYNEFIKTIIEVIPIPLFYKNREGSYLGCNKAFENFMGKSKEEIIGKNVYDLSKRKYAETYAYMDKLLFDNSVTQTYESEFENSNNEKQYVVFKKVTYNNSSGEVNGIIGIVDDITETKNREIELTEKTYFDSLTGIFNRRYFDENIEKEWKKCLRGNETLFLNVSESISFRGTPLLDVSESIISE</sequence>
<dbReference type="Gene3D" id="3.30.70.270">
    <property type="match status" value="1"/>
</dbReference>
<name>A0A2U3K024_9FIRM</name>
<evidence type="ECO:0000256" key="3">
    <source>
        <dbReference type="PROSITE-ProRule" id="PRU00169"/>
    </source>
</evidence>
<dbReference type="InterPro" id="IPR035965">
    <property type="entry name" value="PAS-like_dom_sf"/>
</dbReference>
<evidence type="ECO:0000259" key="4">
    <source>
        <dbReference type="PROSITE" id="PS50110"/>
    </source>
</evidence>
<dbReference type="OrthoDB" id="1795357at2"/>
<evidence type="ECO:0000259" key="6">
    <source>
        <dbReference type="PROSITE" id="PS50113"/>
    </source>
</evidence>
<dbReference type="PROSITE" id="PS50110">
    <property type="entry name" value="RESPONSE_REGULATORY"/>
    <property type="match status" value="1"/>
</dbReference>
<dbReference type="Pfam" id="PF08448">
    <property type="entry name" value="PAS_4"/>
    <property type="match status" value="1"/>
</dbReference>